<feature type="domain" description="FHA" evidence="8">
    <location>
        <begin position="67"/>
        <end position="131"/>
    </location>
</feature>
<gene>
    <name evidence="10" type="ORF">FOMPIDRAFT_1163936</name>
</gene>
<dbReference type="OrthoDB" id="687730at2759"/>
<feature type="region of interest" description="Disordered" evidence="7">
    <location>
        <begin position="372"/>
        <end position="429"/>
    </location>
</feature>
<feature type="compositionally biased region" description="Basic and acidic residues" evidence="7">
    <location>
        <begin position="304"/>
        <end position="316"/>
    </location>
</feature>
<dbReference type="InterPro" id="IPR001841">
    <property type="entry name" value="Znf_RING"/>
</dbReference>
<dbReference type="STRING" id="743788.S8E3W9"/>
<evidence type="ECO:0008006" key="12">
    <source>
        <dbReference type="Google" id="ProtNLM"/>
    </source>
</evidence>
<protein>
    <recommendedName>
        <fullName evidence="12">SMAD/FHA domain-containing protein</fullName>
    </recommendedName>
</protein>
<evidence type="ECO:0000256" key="5">
    <source>
        <dbReference type="ARBA" id="ARBA00022833"/>
    </source>
</evidence>
<keyword evidence="5" id="KW-0862">Zinc</keyword>
<reference evidence="10 11" key="1">
    <citation type="journal article" date="2012" name="Science">
        <title>The Paleozoic origin of enzymatic lignin decomposition reconstructed from 31 fungal genomes.</title>
        <authorList>
            <person name="Floudas D."/>
            <person name="Binder M."/>
            <person name="Riley R."/>
            <person name="Barry K."/>
            <person name="Blanchette R.A."/>
            <person name="Henrissat B."/>
            <person name="Martinez A.T."/>
            <person name="Otillar R."/>
            <person name="Spatafora J.W."/>
            <person name="Yadav J.S."/>
            <person name="Aerts A."/>
            <person name="Benoit I."/>
            <person name="Boyd A."/>
            <person name="Carlson A."/>
            <person name="Copeland A."/>
            <person name="Coutinho P.M."/>
            <person name="de Vries R.P."/>
            <person name="Ferreira P."/>
            <person name="Findley K."/>
            <person name="Foster B."/>
            <person name="Gaskell J."/>
            <person name="Glotzer D."/>
            <person name="Gorecki P."/>
            <person name="Heitman J."/>
            <person name="Hesse C."/>
            <person name="Hori C."/>
            <person name="Igarashi K."/>
            <person name="Jurgens J.A."/>
            <person name="Kallen N."/>
            <person name="Kersten P."/>
            <person name="Kohler A."/>
            <person name="Kuees U."/>
            <person name="Kumar T.K.A."/>
            <person name="Kuo A."/>
            <person name="LaButti K."/>
            <person name="Larrondo L.F."/>
            <person name="Lindquist E."/>
            <person name="Ling A."/>
            <person name="Lombard V."/>
            <person name="Lucas S."/>
            <person name="Lundell T."/>
            <person name="Martin R."/>
            <person name="McLaughlin D.J."/>
            <person name="Morgenstern I."/>
            <person name="Morin E."/>
            <person name="Murat C."/>
            <person name="Nagy L.G."/>
            <person name="Nolan M."/>
            <person name="Ohm R.A."/>
            <person name="Patyshakuliyeva A."/>
            <person name="Rokas A."/>
            <person name="Ruiz-Duenas F.J."/>
            <person name="Sabat G."/>
            <person name="Salamov A."/>
            <person name="Samejima M."/>
            <person name="Schmutz J."/>
            <person name="Slot J.C."/>
            <person name="St John F."/>
            <person name="Stenlid J."/>
            <person name="Sun H."/>
            <person name="Sun S."/>
            <person name="Syed K."/>
            <person name="Tsang A."/>
            <person name="Wiebenga A."/>
            <person name="Young D."/>
            <person name="Pisabarro A."/>
            <person name="Eastwood D.C."/>
            <person name="Martin F."/>
            <person name="Cullen D."/>
            <person name="Grigoriev I.V."/>
            <person name="Hibbett D.S."/>
        </authorList>
    </citation>
    <scope>NUCLEOTIDE SEQUENCE</scope>
    <source>
        <strain evidence="11">FP-58527</strain>
    </source>
</reference>
<evidence type="ECO:0000256" key="4">
    <source>
        <dbReference type="ARBA" id="ARBA00022786"/>
    </source>
</evidence>
<dbReference type="InterPro" id="IPR000253">
    <property type="entry name" value="FHA_dom"/>
</dbReference>
<dbReference type="PANTHER" id="PTHR15067:SF7">
    <property type="entry name" value="E3 UBIQUITIN-PROTEIN LIGASE DMA1-RELATED"/>
    <property type="match status" value="1"/>
</dbReference>
<dbReference type="GO" id="GO:0016567">
    <property type="term" value="P:protein ubiquitination"/>
    <property type="evidence" value="ECO:0007669"/>
    <property type="project" value="TreeGrafter"/>
</dbReference>
<keyword evidence="1" id="KW-0808">Transferase</keyword>
<evidence type="ECO:0000256" key="1">
    <source>
        <dbReference type="ARBA" id="ARBA00022679"/>
    </source>
</evidence>
<dbReference type="GO" id="GO:0032153">
    <property type="term" value="C:cell division site"/>
    <property type="evidence" value="ECO:0007669"/>
    <property type="project" value="TreeGrafter"/>
</dbReference>
<dbReference type="EMBL" id="KE504156">
    <property type="protein sequence ID" value="EPS99497.1"/>
    <property type="molecule type" value="Genomic_DNA"/>
</dbReference>
<dbReference type="InterPro" id="IPR013083">
    <property type="entry name" value="Znf_RING/FYVE/PHD"/>
</dbReference>
<keyword evidence="2" id="KW-0479">Metal-binding</keyword>
<dbReference type="GO" id="GO:0005829">
    <property type="term" value="C:cytosol"/>
    <property type="evidence" value="ECO:0007669"/>
    <property type="project" value="TreeGrafter"/>
</dbReference>
<dbReference type="GO" id="GO:0061630">
    <property type="term" value="F:ubiquitin protein ligase activity"/>
    <property type="evidence" value="ECO:0007669"/>
    <property type="project" value="TreeGrafter"/>
</dbReference>
<evidence type="ECO:0000256" key="3">
    <source>
        <dbReference type="ARBA" id="ARBA00022771"/>
    </source>
</evidence>
<dbReference type="eggNOG" id="KOG3872">
    <property type="taxonomic scope" value="Eukaryota"/>
</dbReference>
<dbReference type="PANTHER" id="PTHR15067">
    <property type="entry name" value="E3 UBIQUITIN-PROTEIN LIGASE RNF8"/>
    <property type="match status" value="1"/>
</dbReference>
<dbReference type="PROSITE" id="PS50006">
    <property type="entry name" value="FHA_DOMAIN"/>
    <property type="match status" value="1"/>
</dbReference>
<name>S8E3W9_FOMSC</name>
<dbReference type="Gene3D" id="3.30.40.10">
    <property type="entry name" value="Zinc/RING finger domain, C3HC4 (zinc finger)"/>
    <property type="match status" value="1"/>
</dbReference>
<dbReference type="Gene3D" id="2.60.200.20">
    <property type="match status" value="1"/>
</dbReference>
<keyword evidence="4" id="KW-0833">Ubl conjugation pathway</keyword>
<dbReference type="InterPro" id="IPR008984">
    <property type="entry name" value="SMAD_FHA_dom_sf"/>
</dbReference>
<dbReference type="SMART" id="SM00240">
    <property type="entry name" value="FHA"/>
    <property type="match status" value="1"/>
</dbReference>
<evidence type="ECO:0000259" key="8">
    <source>
        <dbReference type="PROSITE" id="PS50006"/>
    </source>
</evidence>
<dbReference type="HOGENOM" id="CLU_026302_1_1_1"/>
<dbReference type="GO" id="GO:0008270">
    <property type="term" value="F:zinc ion binding"/>
    <property type="evidence" value="ECO:0007669"/>
    <property type="project" value="UniProtKB-KW"/>
</dbReference>
<dbReference type="GO" id="GO:0000151">
    <property type="term" value="C:ubiquitin ligase complex"/>
    <property type="evidence" value="ECO:0007669"/>
    <property type="project" value="TreeGrafter"/>
</dbReference>
<feature type="domain" description="RING-type" evidence="9">
    <location>
        <begin position="214"/>
        <end position="258"/>
    </location>
</feature>
<evidence type="ECO:0000256" key="6">
    <source>
        <dbReference type="PROSITE-ProRule" id="PRU00175"/>
    </source>
</evidence>
<dbReference type="InParanoid" id="S8E3W9"/>
<keyword evidence="3 6" id="KW-0863">Zinc-finger</keyword>
<organism evidence="10 11">
    <name type="scientific">Fomitopsis schrenkii</name>
    <name type="common">Brown rot fungus</name>
    <dbReference type="NCBI Taxonomy" id="2126942"/>
    <lineage>
        <taxon>Eukaryota</taxon>
        <taxon>Fungi</taxon>
        <taxon>Dikarya</taxon>
        <taxon>Basidiomycota</taxon>
        <taxon>Agaricomycotina</taxon>
        <taxon>Agaricomycetes</taxon>
        <taxon>Polyporales</taxon>
        <taxon>Fomitopsis</taxon>
    </lineage>
</organism>
<evidence type="ECO:0000256" key="7">
    <source>
        <dbReference type="SAM" id="MobiDB-lite"/>
    </source>
</evidence>
<dbReference type="SMART" id="SM00184">
    <property type="entry name" value="RING"/>
    <property type="match status" value="1"/>
</dbReference>
<evidence type="ECO:0000313" key="10">
    <source>
        <dbReference type="EMBL" id="EPS99497.1"/>
    </source>
</evidence>
<dbReference type="FunFam" id="2.60.200.20:FF:000044">
    <property type="entry name" value="Chromosome 8, whole genome shotgun sequence"/>
    <property type="match status" value="1"/>
</dbReference>
<proteinExistence type="predicted"/>
<dbReference type="Pfam" id="PF17123">
    <property type="entry name" value="zf-RING_11"/>
    <property type="match status" value="1"/>
</dbReference>
<dbReference type="AlphaFoldDB" id="S8E3W9"/>
<keyword evidence="11" id="KW-1185">Reference proteome</keyword>
<dbReference type="PROSITE" id="PS50089">
    <property type="entry name" value="ZF_RING_2"/>
    <property type="match status" value="1"/>
</dbReference>
<evidence type="ECO:0000313" key="11">
    <source>
        <dbReference type="Proteomes" id="UP000015241"/>
    </source>
</evidence>
<evidence type="ECO:0000256" key="2">
    <source>
        <dbReference type="ARBA" id="ARBA00022723"/>
    </source>
</evidence>
<dbReference type="Proteomes" id="UP000015241">
    <property type="component" value="Unassembled WGS sequence"/>
</dbReference>
<dbReference type="Pfam" id="PF00498">
    <property type="entry name" value="FHA"/>
    <property type="match status" value="1"/>
</dbReference>
<dbReference type="SUPFAM" id="SSF49879">
    <property type="entry name" value="SMAD/FHA domain"/>
    <property type="match status" value="1"/>
</dbReference>
<dbReference type="SUPFAM" id="SSF57850">
    <property type="entry name" value="RING/U-box"/>
    <property type="match status" value="1"/>
</dbReference>
<feature type="region of interest" description="Disordered" evidence="7">
    <location>
        <begin position="294"/>
        <end position="334"/>
    </location>
</feature>
<dbReference type="GO" id="GO:0006511">
    <property type="term" value="P:ubiquitin-dependent protein catabolic process"/>
    <property type="evidence" value="ECO:0007669"/>
    <property type="project" value="TreeGrafter"/>
</dbReference>
<dbReference type="FunCoup" id="S8E3W9">
    <property type="interactions" value="11"/>
</dbReference>
<evidence type="ECO:0000259" key="9">
    <source>
        <dbReference type="PROSITE" id="PS50089"/>
    </source>
</evidence>
<accession>S8E3W9</accession>
<sequence length="429" mass="45649">MLRRRRSAGTLANAAALVPTINGRSATSHNSASVPSHRIRLVPHLASRSSLRFEPICRDVREGDPPLRIGRFTDRSGLGLAAANALGSNKLAFKSKVVSRAHAEIWAEVGGRFFIKDTKSSSGTFLNHTRLSPANTESRPAELRDGDILQLGVDYQGGNEDIYKCVKIKIELGREWQAHANPFNANALKQLKAISLPNNATSKKTLPKSTLPDCCICLFAVTIHQALFIAPCSHAFHFKCIRPLLETHHPAFSCPLCRAFANLDEDVEVEIEGSVFGGDDEADADASLVVVTAAAADRPATGDSHSRERERDRDPGAETEVETEARPIRGRSAHPLSDADVEMADADGLVLPPLPEGSPLMVARAWTAVNGGRDGSESPVPVPGPASLAMEVSEGEEDGGEGSGTGSGDAASDVMLGGATLGEGHKRKR</sequence>